<dbReference type="GO" id="GO:0046872">
    <property type="term" value="F:metal ion binding"/>
    <property type="evidence" value="ECO:0007669"/>
    <property type="project" value="UniProtKB-KW"/>
</dbReference>
<comment type="cofactor">
    <cofactor evidence="1">
        <name>heme b</name>
        <dbReference type="ChEBI" id="CHEBI:60344"/>
    </cofactor>
</comment>
<evidence type="ECO:0000256" key="13">
    <source>
        <dbReference type="SAM" id="Phobius"/>
    </source>
</evidence>
<evidence type="ECO:0000259" key="14">
    <source>
        <dbReference type="PROSITE" id="PS50939"/>
    </source>
</evidence>
<keyword evidence="10 13" id="KW-0472">Membrane</keyword>
<comment type="subcellular location">
    <subcellularLocation>
        <location evidence="2">Membrane</location>
        <topology evidence="2">Multi-pass membrane protein</topology>
    </subcellularLocation>
</comment>
<evidence type="ECO:0000256" key="9">
    <source>
        <dbReference type="ARBA" id="ARBA00023004"/>
    </source>
</evidence>
<feature type="compositionally biased region" description="Polar residues" evidence="12">
    <location>
        <begin position="40"/>
        <end position="59"/>
    </location>
</feature>
<dbReference type="GO" id="GO:0140571">
    <property type="term" value="F:transmembrane ascorbate ferrireductase activity"/>
    <property type="evidence" value="ECO:0007669"/>
    <property type="project" value="UniProtKB-EC"/>
</dbReference>
<evidence type="ECO:0000256" key="11">
    <source>
        <dbReference type="ARBA" id="ARBA00024225"/>
    </source>
</evidence>
<evidence type="ECO:0000313" key="15">
    <source>
        <dbReference type="EMBL" id="EAT46444.1"/>
    </source>
</evidence>
<protein>
    <recommendedName>
        <fullName evidence="11">ascorbate ferrireductase (transmembrane)</fullName>
        <ecNumber evidence="11">7.2.1.3</ecNumber>
    </recommendedName>
</protein>
<dbReference type="PANTHER" id="PTHR15422">
    <property type="entry name" value="OS05G0565100 PROTEIN"/>
    <property type="match status" value="1"/>
</dbReference>
<evidence type="ECO:0000256" key="2">
    <source>
        <dbReference type="ARBA" id="ARBA00004141"/>
    </source>
</evidence>
<keyword evidence="5 13" id="KW-0812">Transmembrane</keyword>
<evidence type="ECO:0000256" key="10">
    <source>
        <dbReference type="ARBA" id="ARBA00023136"/>
    </source>
</evidence>
<evidence type="ECO:0000313" key="16">
    <source>
        <dbReference type="Proteomes" id="UP000682892"/>
    </source>
</evidence>
<gene>
    <name evidence="15" type="ORF">AaeL_AAEL002406</name>
</gene>
<reference evidence="15" key="1">
    <citation type="submission" date="2005-10" db="EMBL/GenBank/DDBJ databases">
        <authorList>
            <person name="Loftus B.J."/>
            <person name="Nene V.M."/>
            <person name="Hannick L.I."/>
            <person name="Bidwell S."/>
            <person name="Haas B."/>
            <person name="Amedeo P."/>
            <person name="Orvis J."/>
            <person name="Wortman J.R."/>
            <person name="White O.R."/>
            <person name="Salzberg S."/>
            <person name="Shumway M."/>
            <person name="Koo H."/>
            <person name="Zhao Y."/>
            <person name="Holmes M."/>
            <person name="Miller J."/>
            <person name="Schatz M."/>
            <person name="Pop M."/>
            <person name="Pai G."/>
            <person name="Utterback T."/>
            <person name="Rogers Y.-H."/>
            <person name="Kravitz S."/>
            <person name="Fraser C.M."/>
        </authorList>
    </citation>
    <scope>NUCLEOTIDE SEQUENCE</scope>
    <source>
        <strain evidence="15">Liverpool</strain>
    </source>
</reference>
<dbReference type="GO" id="GO:0016020">
    <property type="term" value="C:membrane"/>
    <property type="evidence" value="ECO:0007669"/>
    <property type="project" value="UniProtKB-SubCell"/>
</dbReference>
<name>A0A1S4F1L7_AEDAE</name>
<accession>A0A1S4F1L7</accession>
<dbReference type="CDD" id="cd08761">
    <property type="entry name" value="Cyt_b561_CYB561D2_like"/>
    <property type="match status" value="1"/>
</dbReference>
<reference evidence="15" key="2">
    <citation type="journal article" date="2007" name="Science">
        <title>Genome sequence of Aedes aegypti, a major arbovirus vector.</title>
        <authorList>
            <person name="Nene V."/>
            <person name="Wortman J.R."/>
            <person name="Lawson D."/>
            <person name="Haas B."/>
            <person name="Kodira C."/>
            <person name="Tu Z.J."/>
            <person name="Loftus B."/>
            <person name="Xi Z."/>
            <person name="Megy K."/>
            <person name="Grabherr M."/>
            <person name="Ren Q."/>
            <person name="Zdobnov E.M."/>
            <person name="Lobo N.F."/>
            <person name="Campbell K.S."/>
            <person name="Brown S.E."/>
            <person name="Bonaldo M.F."/>
            <person name="Zhu J."/>
            <person name="Sinkins S.P."/>
            <person name="Hogenkamp D.G."/>
            <person name="Amedeo P."/>
            <person name="Arensburger P."/>
            <person name="Atkinson P.W."/>
            <person name="Bidwell S."/>
            <person name="Biedler J."/>
            <person name="Birney E."/>
            <person name="Bruggner R.V."/>
            <person name="Costas J."/>
            <person name="Coy M.R."/>
            <person name="Crabtree J."/>
            <person name="Crawford M."/>
            <person name="Debruyn B."/>
            <person name="Decaprio D."/>
            <person name="Eiglmeier K."/>
            <person name="Eisenstadt E."/>
            <person name="El-Dorry H."/>
            <person name="Gelbart W.M."/>
            <person name="Gomes S.L."/>
            <person name="Hammond M."/>
            <person name="Hannick L.I."/>
            <person name="Hogan J.R."/>
            <person name="Holmes M.H."/>
            <person name="Jaffe D."/>
            <person name="Johnston J.S."/>
            <person name="Kennedy R.C."/>
            <person name="Koo H."/>
            <person name="Kravitz S."/>
            <person name="Kriventseva E.V."/>
            <person name="Kulp D."/>
            <person name="Labutti K."/>
            <person name="Lee E."/>
            <person name="Li S."/>
            <person name="Lovin D.D."/>
            <person name="Mao C."/>
            <person name="Mauceli E."/>
            <person name="Menck C.F."/>
            <person name="Miller J.R."/>
            <person name="Montgomery P."/>
            <person name="Mori A."/>
            <person name="Nascimento A.L."/>
            <person name="Naveira H.F."/>
            <person name="Nusbaum C."/>
            <person name="O'leary S."/>
            <person name="Orvis J."/>
            <person name="Pertea M."/>
            <person name="Quesneville H."/>
            <person name="Reidenbach K.R."/>
            <person name="Rogers Y.H."/>
            <person name="Roth C.W."/>
            <person name="Schneider J.R."/>
            <person name="Schatz M."/>
            <person name="Shumway M."/>
            <person name="Stanke M."/>
            <person name="Stinson E.O."/>
            <person name="Tubio J.M."/>
            <person name="Vanzee J.P."/>
            <person name="Verjovski-Almeida S."/>
            <person name="Werner D."/>
            <person name="White O."/>
            <person name="Wyder S."/>
            <person name="Zeng Q."/>
            <person name="Zhao Q."/>
            <person name="Zhao Y."/>
            <person name="Hill C.A."/>
            <person name="Raikhel A.S."/>
            <person name="Soares M.B."/>
            <person name="Knudson D.L."/>
            <person name="Lee N.H."/>
            <person name="Galagan J."/>
            <person name="Salzberg S.L."/>
            <person name="Paulsen I.T."/>
            <person name="Dimopoulos G."/>
            <person name="Collins F.H."/>
            <person name="Birren B."/>
            <person name="Fraser-Liggett C.M."/>
            <person name="Severson D.W."/>
        </authorList>
    </citation>
    <scope>NUCLEOTIDE SEQUENCE [LARGE SCALE GENOMIC DNA]</scope>
    <source>
        <strain evidence="15">Liverpool</strain>
    </source>
</reference>
<feature type="region of interest" description="Disordered" evidence="12">
    <location>
        <begin position="25"/>
        <end position="59"/>
    </location>
</feature>
<keyword evidence="6" id="KW-0479">Metal-binding</keyword>
<dbReference type="PROSITE" id="PS50939">
    <property type="entry name" value="CYTOCHROME_B561"/>
    <property type="match status" value="1"/>
</dbReference>
<feature type="transmembrane region" description="Helical" evidence="13">
    <location>
        <begin position="194"/>
        <end position="214"/>
    </location>
</feature>
<evidence type="ECO:0000256" key="12">
    <source>
        <dbReference type="SAM" id="MobiDB-lite"/>
    </source>
</evidence>
<keyword evidence="9" id="KW-0408">Iron</keyword>
<keyword evidence="3" id="KW-0813">Transport</keyword>
<dbReference type="Pfam" id="PF03188">
    <property type="entry name" value="Cytochrom_B561"/>
    <property type="match status" value="1"/>
</dbReference>
<feature type="transmembrane region" description="Helical" evidence="13">
    <location>
        <begin position="306"/>
        <end position="324"/>
    </location>
</feature>
<dbReference type="PANTHER" id="PTHR15422:SF43">
    <property type="entry name" value="ASCORBATE FERRIREDUCTASE (TRANSMEMBRANE)"/>
    <property type="match status" value="1"/>
</dbReference>
<dbReference type="KEGG" id="aag:5574493"/>
<keyword evidence="4" id="KW-0349">Heme</keyword>
<feature type="transmembrane region" description="Helical" evidence="13">
    <location>
        <begin position="230"/>
        <end position="254"/>
    </location>
</feature>
<dbReference type="EMBL" id="CH477240">
    <property type="protein sequence ID" value="EAT46444.1"/>
    <property type="molecule type" value="Genomic_DNA"/>
</dbReference>
<dbReference type="Proteomes" id="UP000682892">
    <property type="component" value="Unassembled WGS sequence"/>
</dbReference>
<evidence type="ECO:0000256" key="4">
    <source>
        <dbReference type="ARBA" id="ARBA00022617"/>
    </source>
</evidence>
<keyword evidence="7" id="KW-0249">Electron transport</keyword>
<dbReference type="SMART" id="SM00665">
    <property type="entry name" value="B561"/>
    <property type="match status" value="1"/>
</dbReference>
<reference evidence="15" key="3">
    <citation type="submission" date="2012-09" db="EMBL/GenBank/DDBJ databases">
        <authorList>
            <consortium name="VectorBase"/>
        </authorList>
    </citation>
    <scope>NUCLEOTIDE SEQUENCE</scope>
    <source>
        <strain evidence="15">Liverpool</strain>
    </source>
</reference>
<evidence type="ECO:0000256" key="6">
    <source>
        <dbReference type="ARBA" id="ARBA00022723"/>
    </source>
</evidence>
<evidence type="ECO:0000256" key="7">
    <source>
        <dbReference type="ARBA" id="ARBA00022982"/>
    </source>
</evidence>
<dbReference type="EC" id="7.2.1.3" evidence="11"/>
<evidence type="ECO:0000256" key="8">
    <source>
        <dbReference type="ARBA" id="ARBA00022989"/>
    </source>
</evidence>
<evidence type="ECO:0000256" key="1">
    <source>
        <dbReference type="ARBA" id="ARBA00001970"/>
    </source>
</evidence>
<evidence type="ECO:0000256" key="5">
    <source>
        <dbReference type="ARBA" id="ARBA00022692"/>
    </source>
</evidence>
<dbReference type="OMA" id="GYQLLMS"/>
<dbReference type="GO" id="GO:0140575">
    <property type="term" value="F:transmembrane monodehydroascorbate reductase activity"/>
    <property type="evidence" value="ECO:0007669"/>
    <property type="project" value="InterPro"/>
</dbReference>
<dbReference type="HOGENOM" id="CLU_072399_0_0_1"/>
<dbReference type="Gene3D" id="1.20.120.1770">
    <property type="match status" value="1"/>
</dbReference>
<sequence length="332" mass="38110">MGEMTKELRCSVCCHQRFEKAHRRTDPALHHQIRKGGGREQTQSSFAGRESTNGGGNTRISVINHTRLKKKGDLRENLLTNEFPLNKLCNCWREKMKNLTVESKESLAEKRTERSLVDTAKLLLNTLNHVFVGFVFIYTIWVCYRNGFEKLFTWHVILCVFGFHVLMAESILAFYSSCSWAVALTQPQRRTTHWIMQVIGAVCIIVGIALEYYWRDRNPEKRHFSTTHSILGLVALILLVLSMCNGLGSLYAVELRKRIKPVYLKLSHHFIGLACFVFGMAAIVLGYNKRIFRENSTPELQLTLKVLTVLVIFLSVPGVLRTIFSHVRNLLR</sequence>
<feature type="domain" description="Cytochrome b561" evidence="14">
    <location>
        <begin position="119"/>
        <end position="323"/>
    </location>
</feature>
<dbReference type="AlphaFoldDB" id="A0A1S4F1L7"/>
<dbReference type="InterPro" id="IPR045150">
    <property type="entry name" value="CYB561D1/2"/>
</dbReference>
<dbReference type="InterPro" id="IPR006593">
    <property type="entry name" value="Cyt_b561/ferric_Rdtase_TM"/>
</dbReference>
<feature type="transmembrane region" description="Helical" evidence="13">
    <location>
        <begin position="154"/>
        <end position="182"/>
    </location>
</feature>
<dbReference type="OrthoDB" id="432881at2759"/>
<proteinExistence type="predicted"/>
<feature type="transmembrane region" description="Helical" evidence="13">
    <location>
        <begin position="266"/>
        <end position="286"/>
    </location>
</feature>
<organism evidence="15 16">
    <name type="scientific">Aedes aegypti</name>
    <name type="common">Yellowfever mosquito</name>
    <name type="synonym">Culex aegypti</name>
    <dbReference type="NCBI Taxonomy" id="7159"/>
    <lineage>
        <taxon>Eukaryota</taxon>
        <taxon>Metazoa</taxon>
        <taxon>Ecdysozoa</taxon>
        <taxon>Arthropoda</taxon>
        <taxon>Hexapoda</taxon>
        <taxon>Insecta</taxon>
        <taxon>Pterygota</taxon>
        <taxon>Neoptera</taxon>
        <taxon>Endopterygota</taxon>
        <taxon>Diptera</taxon>
        <taxon>Nematocera</taxon>
        <taxon>Culicoidea</taxon>
        <taxon>Culicidae</taxon>
        <taxon>Culicinae</taxon>
        <taxon>Aedini</taxon>
        <taxon>Aedes</taxon>
        <taxon>Stegomyia</taxon>
    </lineage>
</organism>
<evidence type="ECO:0000256" key="3">
    <source>
        <dbReference type="ARBA" id="ARBA00022448"/>
    </source>
</evidence>
<keyword evidence="8 13" id="KW-1133">Transmembrane helix</keyword>
<feature type="transmembrane region" description="Helical" evidence="13">
    <location>
        <begin position="122"/>
        <end position="142"/>
    </location>
</feature>